<dbReference type="PANTHER" id="PTHR34353">
    <property type="entry name" value="CRISPR-ASSOCIATED ENDONUCLEASE CAS1 1"/>
    <property type="match status" value="1"/>
</dbReference>
<evidence type="ECO:0000313" key="11">
    <source>
        <dbReference type="EMBL" id="OAN46310.1"/>
    </source>
</evidence>
<keyword evidence="7 10" id="KW-0238">DNA-binding</keyword>
<dbReference type="GO" id="GO:0003677">
    <property type="term" value="F:DNA binding"/>
    <property type="evidence" value="ECO:0007669"/>
    <property type="project" value="UniProtKB-KW"/>
</dbReference>
<comment type="cofactor">
    <cofactor evidence="10">
        <name>Mg(2+)</name>
        <dbReference type="ChEBI" id="CHEBI:18420"/>
    </cofactor>
    <cofactor evidence="10">
        <name>Mn(2+)</name>
        <dbReference type="ChEBI" id="CHEBI:29035"/>
    </cofactor>
</comment>
<evidence type="ECO:0000256" key="4">
    <source>
        <dbReference type="ARBA" id="ARBA00022801"/>
    </source>
</evidence>
<dbReference type="OrthoDB" id="9803119at2"/>
<dbReference type="GO" id="GO:0016787">
    <property type="term" value="F:hydrolase activity"/>
    <property type="evidence" value="ECO:0007669"/>
    <property type="project" value="UniProtKB-KW"/>
</dbReference>
<evidence type="ECO:0000256" key="3">
    <source>
        <dbReference type="ARBA" id="ARBA00022759"/>
    </source>
</evidence>
<evidence type="ECO:0000256" key="2">
    <source>
        <dbReference type="ARBA" id="ARBA00022723"/>
    </source>
</evidence>
<feature type="binding site" evidence="10">
    <location>
        <position position="265"/>
    </location>
    <ligand>
        <name>Mn(2+)</name>
        <dbReference type="ChEBI" id="CHEBI:29035"/>
    </ligand>
</feature>
<dbReference type="AlphaFoldDB" id="A0A178MBY5"/>
<keyword evidence="5 10" id="KW-0460">Magnesium</keyword>
<comment type="caution">
    <text evidence="11">The sequence shown here is derived from an EMBL/GenBank/DDBJ whole genome shotgun (WGS) entry which is preliminary data.</text>
</comment>
<evidence type="ECO:0000256" key="1">
    <source>
        <dbReference type="ARBA" id="ARBA00022722"/>
    </source>
</evidence>
<dbReference type="InterPro" id="IPR050646">
    <property type="entry name" value="Cas1"/>
</dbReference>
<feature type="binding site" evidence="10">
    <location>
        <position position="250"/>
    </location>
    <ligand>
        <name>Mn(2+)</name>
        <dbReference type="ChEBI" id="CHEBI:29035"/>
    </ligand>
</feature>
<keyword evidence="6 10" id="KW-0051">Antiviral defense</keyword>
<dbReference type="Gene3D" id="3.100.10.20">
    <property type="entry name" value="CRISPR-associated endonuclease Cas1, N-terminal domain"/>
    <property type="match status" value="1"/>
</dbReference>
<dbReference type="InterPro" id="IPR042206">
    <property type="entry name" value="CRISPR-assoc_Cas1_C"/>
</dbReference>
<dbReference type="CDD" id="cd09634">
    <property type="entry name" value="Cas1_I-II-III"/>
    <property type="match status" value="1"/>
</dbReference>
<dbReference type="GO" id="GO:0004519">
    <property type="term" value="F:endonuclease activity"/>
    <property type="evidence" value="ECO:0007669"/>
    <property type="project" value="UniProtKB-UniRule"/>
</dbReference>
<feature type="binding site" evidence="10">
    <location>
        <position position="185"/>
    </location>
    <ligand>
        <name>Mn(2+)</name>
        <dbReference type="ChEBI" id="CHEBI:29035"/>
    </ligand>
</feature>
<evidence type="ECO:0000256" key="7">
    <source>
        <dbReference type="ARBA" id="ARBA00023125"/>
    </source>
</evidence>
<keyword evidence="4 10" id="KW-0378">Hydrolase</keyword>
<name>A0A178MBY5_9CHLR</name>
<comment type="subunit">
    <text evidence="9 10">Homodimer, forms a heterotetramer with a Cas2 homodimer.</text>
</comment>
<dbReference type="Pfam" id="PF01867">
    <property type="entry name" value="Cas_Cas1"/>
    <property type="match status" value="1"/>
</dbReference>
<sequence>MANMLISEGVELLMATLYLTEQYSFVRLEGETLRLQKSGERNGNPVRIPLNQIEQVMVLGDITLSTAVMHELMKRRIPIHYLSAWGASYGSVLADWGKNSLARIAQYALYHHRERSFDVARQCILGKLHNMRTMLVRYARERDDAEPLNTAAQHIRRCIRELRDLAMPERNDDRMHGLGPLFGLEGSGSNAYFSVFGHLLKGEWNFTGRVKRPPTDPINAMLSFGYSLLTNQVVSLIHAVGLDPGLGVLHQPGFGKPALALDLVEAFRPLIVDSVVLTLINTGQIGPDDFSQEFSAYRLKDKPRKTFLERYEARLAEQIQHPIFGYRVSYRRCIELQIRLFAKYAQGEIERYVPFTVR</sequence>
<dbReference type="EC" id="3.1.-.-" evidence="10"/>
<dbReference type="PANTHER" id="PTHR34353:SF2">
    <property type="entry name" value="CRISPR-ASSOCIATED ENDONUCLEASE CAS1 1"/>
    <property type="match status" value="1"/>
</dbReference>
<dbReference type="NCBIfam" id="TIGR00287">
    <property type="entry name" value="cas1"/>
    <property type="match status" value="1"/>
</dbReference>
<evidence type="ECO:0000313" key="12">
    <source>
        <dbReference type="Proteomes" id="UP000078287"/>
    </source>
</evidence>
<dbReference type="Proteomes" id="UP000078287">
    <property type="component" value="Unassembled WGS sequence"/>
</dbReference>
<protein>
    <recommendedName>
        <fullName evidence="10">CRISPR-associated endonuclease Cas1</fullName>
        <ecNumber evidence="10">3.1.-.-</ecNumber>
    </recommendedName>
</protein>
<dbReference type="InterPro" id="IPR002729">
    <property type="entry name" value="CRISPR-assoc_Cas1"/>
</dbReference>
<accession>A0A178MBY5</accession>
<dbReference type="GO" id="GO:0051607">
    <property type="term" value="P:defense response to virus"/>
    <property type="evidence" value="ECO:0007669"/>
    <property type="project" value="UniProtKB-UniRule"/>
</dbReference>
<dbReference type="RefSeq" id="WP_066785846.1">
    <property type="nucleotide sequence ID" value="NZ_LWQS01000045.1"/>
</dbReference>
<proteinExistence type="inferred from homology"/>
<dbReference type="InterPro" id="IPR042211">
    <property type="entry name" value="CRISPR-assoc_Cas1_N"/>
</dbReference>
<evidence type="ECO:0000256" key="5">
    <source>
        <dbReference type="ARBA" id="ARBA00022842"/>
    </source>
</evidence>
<dbReference type="HAMAP" id="MF_01470">
    <property type="entry name" value="Cas1"/>
    <property type="match status" value="1"/>
</dbReference>
<dbReference type="Gene3D" id="1.20.120.920">
    <property type="entry name" value="CRISPR-associated endonuclease Cas1, C-terminal domain"/>
    <property type="match status" value="1"/>
</dbReference>
<gene>
    <name evidence="10" type="primary">cas1</name>
    <name evidence="11" type="ORF">A6A03_12540</name>
</gene>
<keyword evidence="3 10" id="KW-0255">Endonuclease</keyword>
<dbReference type="GO" id="GO:0046872">
    <property type="term" value="F:metal ion binding"/>
    <property type="evidence" value="ECO:0007669"/>
    <property type="project" value="UniProtKB-UniRule"/>
</dbReference>
<reference evidence="11 12" key="1">
    <citation type="submission" date="2016-04" db="EMBL/GenBank/DDBJ databases">
        <title>Chloroflexus islandicus sp. nov., a thermophilic filamentous anoxygenic phototrophic bacterium from geyser Strokkur (Iceland).</title>
        <authorList>
            <person name="Gaisin V.A."/>
            <person name="Kalashnikov A.M."/>
            <person name="Sukhacheva M.V."/>
            <person name="Grouzdev D.S."/>
            <person name="Ivanov T.M."/>
            <person name="Kuznetsov B."/>
            <person name="Gorlenko V.M."/>
        </authorList>
    </citation>
    <scope>NUCLEOTIDE SEQUENCE [LARGE SCALE GENOMIC DNA]</scope>
    <source>
        <strain evidence="12">isl-2</strain>
    </source>
</reference>
<keyword evidence="2 10" id="KW-0479">Metal-binding</keyword>
<dbReference type="STRING" id="1707952.A6A03_12540"/>
<evidence type="ECO:0000256" key="6">
    <source>
        <dbReference type="ARBA" id="ARBA00023118"/>
    </source>
</evidence>
<dbReference type="EMBL" id="LWQS01000045">
    <property type="protein sequence ID" value="OAN46310.1"/>
    <property type="molecule type" value="Genomic_DNA"/>
</dbReference>
<organism evidence="11 12">
    <name type="scientific">Chloroflexus islandicus</name>
    <dbReference type="NCBI Taxonomy" id="1707952"/>
    <lineage>
        <taxon>Bacteria</taxon>
        <taxon>Bacillati</taxon>
        <taxon>Chloroflexota</taxon>
        <taxon>Chloroflexia</taxon>
        <taxon>Chloroflexales</taxon>
        <taxon>Chloroflexineae</taxon>
        <taxon>Chloroflexaceae</taxon>
        <taxon>Chloroflexus</taxon>
    </lineage>
</organism>
<comment type="function">
    <text evidence="10">CRISPR (clustered regularly interspaced short palindromic repeat), is an adaptive immune system that provides protection against mobile genetic elements (viruses, transposable elements and conjugative plasmids). CRISPR clusters contain spacers, sequences complementary to antecedent mobile elements, and target invading nucleic acids. CRISPR clusters are transcribed and processed into CRISPR RNA (crRNA). Acts as a dsDNA endonuclease. Involved in the integration of spacer DNA into the CRISPR cassette.</text>
</comment>
<evidence type="ECO:0000256" key="8">
    <source>
        <dbReference type="ARBA" id="ARBA00023211"/>
    </source>
</evidence>
<evidence type="ECO:0000256" key="9">
    <source>
        <dbReference type="ARBA" id="ARBA00038592"/>
    </source>
</evidence>
<dbReference type="GO" id="GO:0043571">
    <property type="term" value="P:maintenance of CRISPR repeat elements"/>
    <property type="evidence" value="ECO:0007669"/>
    <property type="project" value="UniProtKB-UniRule"/>
</dbReference>
<keyword evidence="12" id="KW-1185">Reference proteome</keyword>
<keyword evidence="8 10" id="KW-0464">Manganese</keyword>
<evidence type="ECO:0000256" key="10">
    <source>
        <dbReference type="HAMAP-Rule" id="MF_01470"/>
    </source>
</evidence>
<comment type="similarity">
    <text evidence="10">Belongs to the CRISPR-associated endonuclease Cas1 family.</text>
</comment>
<keyword evidence="1 10" id="KW-0540">Nuclease</keyword>